<feature type="domain" description="HTH lysR-type" evidence="5">
    <location>
        <begin position="9"/>
        <end position="66"/>
    </location>
</feature>
<proteinExistence type="inferred from homology"/>
<name>A0ABY2KH64_9RHOB</name>
<keyword evidence="7" id="KW-1185">Reference proteome</keyword>
<reference evidence="6 7" key="1">
    <citation type="submission" date="2018-11" db="EMBL/GenBank/DDBJ databases">
        <title>Tabrizicola sp. isolated from sediment of alpine lake.</title>
        <authorList>
            <person name="Liu Z."/>
        </authorList>
    </citation>
    <scope>NUCLEOTIDE SEQUENCE [LARGE SCALE GENOMIC DNA]</scope>
    <source>
        <strain evidence="6 7">DRYC-M-16</strain>
    </source>
</reference>
<evidence type="ECO:0000256" key="4">
    <source>
        <dbReference type="ARBA" id="ARBA00023163"/>
    </source>
</evidence>
<evidence type="ECO:0000256" key="3">
    <source>
        <dbReference type="ARBA" id="ARBA00023125"/>
    </source>
</evidence>
<dbReference type="Gene3D" id="3.40.190.10">
    <property type="entry name" value="Periplasmic binding protein-like II"/>
    <property type="match status" value="2"/>
</dbReference>
<evidence type="ECO:0000259" key="5">
    <source>
        <dbReference type="PROSITE" id="PS50931"/>
    </source>
</evidence>
<gene>
    <name evidence="6" type="ORF">EEB11_17910</name>
</gene>
<dbReference type="PANTHER" id="PTHR30118">
    <property type="entry name" value="HTH-TYPE TRANSCRIPTIONAL REGULATOR LEUO-RELATED"/>
    <property type="match status" value="1"/>
</dbReference>
<dbReference type="InterPro" id="IPR036390">
    <property type="entry name" value="WH_DNA-bd_sf"/>
</dbReference>
<comment type="caution">
    <text evidence="6">The sequence shown here is derived from an EMBL/GenBank/DDBJ whole genome shotgun (WGS) entry which is preliminary data.</text>
</comment>
<keyword evidence="4" id="KW-0804">Transcription</keyword>
<dbReference type="SUPFAM" id="SSF53850">
    <property type="entry name" value="Periplasmic binding protein-like II"/>
    <property type="match status" value="1"/>
</dbReference>
<organism evidence="6 7">
    <name type="scientific">Pseudotabrizicola sediminis</name>
    <dbReference type="NCBI Taxonomy" id="2486418"/>
    <lineage>
        <taxon>Bacteria</taxon>
        <taxon>Pseudomonadati</taxon>
        <taxon>Pseudomonadota</taxon>
        <taxon>Alphaproteobacteria</taxon>
        <taxon>Rhodobacterales</taxon>
        <taxon>Paracoccaceae</taxon>
        <taxon>Pseudotabrizicola</taxon>
    </lineage>
</organism>
<accession>A0ABY2KH64</accession>
<evidence type="ECO:0000313" key="6">
    <source>
        <dbReference type="EMBL" id="TGD41626.1"/>
    </source>
</evidence>
<keyword evidence="3" id="KW-0238">DNA-binding</keyword>
<dbReference type="PROSITE" id="PS50931">
    <property type="entry name" value="HTH_LYSR"/>
    <property type="match status" value="1"/>
</dbReference>
<evidence type="ECO:0000256" key="1">
    <source>
        <dbReference type="ARBA" id="ARBA00009437"/>
    </source>
</evidence>
<dbReference type="InterPro" id="IPR050389">
    <property type="entry name" value="LysR-type_TF"/>
</dbReference>
<dbReference type="RefSeq" id="WP_135433728.1">
    <property type="nucleotide sequence ID" value="NZ_RPEM01000018.1"/>
</dbReference>
<evidence type="ECO:0000256" key="2">
    <source>
        <dbReference type="ARBA" id="ARBA00023015"/>
    </source>
</evidence>
<dbReference type="EMBL" id="RPEM01000018">
    <property type="protein sequence ID" value="TGD41626.1"/>
    <property type="molecule type" value="Genomic_DNA"/>
</dbReference>
<sequence>MSKIQLHKIDLNLLSTFEALMEGGSVAAAADRLGLTPSAVSHALGRLRTQFDDPLLVRVGGQMQPTPQALLLADELGPVLRGLRRALETPEPFDPATSDRVFRIAQHSSPAFITCLTATICAAAPNLMIEWVRITATSQNDLADGMIDLQHVGGERYLMDGIDALELEPFTFFSFVRKGHPAAKNWSAETASRYRYLTVAVENSGVSPVDKEHRLLKRPRTMAGKVHDFPLVGPVLAASDFIATMPSVAMEENWKRYDLQVLEPVAAPKDFRQRFAWSARNGSDPGNTWLRETVIKAYKDYQSGITLQMHGAATPLGG</sequence>
<dbReference type="Pfam" id="PF00126">
    <property type="entry name" value="HTH_1"/>
    <property type="match status" value="1"/>
</dbReference>
<dbReference type="Gene3D" id="1.10.10.10">
    <property type="entry name" value="Winged helix-like DNA-binding domain superfamily/Winged helix DNA-binding domain"/>
    <property type="match status" value="1"/>
</dbReference>
<evidence type="ECO:0000313" key="7">
    <source>
        <dbReference type="Proteomes" id="UP000297741"/>
    </source>
</evidence>
<dbReference type="PANTHER" id="PTHR30118:SF15">
    <property type="entry name" value="TRANSCRIPTIONAL REGULATORY PROTEIN"/>
    <property type="match status" value="1"/>
</dbReference>
<dbReference type="InterPro" id="IPR036388">
    <property type="entry name" value="WH-like_DNA-bd_sf"/>
</dbReference>
<dbReference type="InterPro" id="IPR000847">
    <property type="entry name" value="LysR_HTH_N"/>
</dbReference>
<dbReference type="SUPFAM" id="SSF46785">
    <property type="entry name" value="Winged helix' DNA-binding domain"/>
    <property type="match status" value="1"/>
</dbReference>
<keyword evidence="2" id="KW-0805">Transcription regulation</keyword>
<dbReference type="Proteomes" id="UP000297741">
    <property type="component" value="Unassembled WGS sequence"/>
</dbReference>
<comment type="similarity">
    <text evidence="1">Belongs to the LysR transcriptional regulatory family.</text>
</comment>
<protein>
    <submittedName>
        <fullName evidence="6">LysR family transcriptional regulator</fullName>
    </submittedName>
</protein>